<accession>A0A9Q0F8F3</accession>
<evidence type="ECO:0000313" key="4">
    <source>
        <dbReference type="Proteomes" id="UP001141552"/>
    </source>
</evidence>
<dbReference type="EMBL" id="JAKUCV010006559">
    <property type="protein sequence ID" value="KAJ4826864.1"/>
    <property type="molecule type" value="Genomic_DNA"/>
</dbReference>
<dbReference type="OrthoDB" id="5554229at2759"/>
<organism evidence="3 4">
    <name type="scientific">Turnera subulata</name>
    <dbReference type="NCBI Taxonomy" id="218843"/>
    <lineage>
        <taxon>Eukaryota</taxon>
        <taxon>Viridiplantae</taxon>
        <taxon>Streptophyta</taxon>
        <taxon>Embryophyta</taxon>
        <taxon>Tracheophyta</taxon>
        <taxon>Spermatophyta</taxon>
        <taxon>Magnoliopsida</taxon>
        <taxon>eudicotyledons</taxon>
        <taxon>Gunneridae</taxon>
        <taxon>Pentapetalae</taxon>
        <taxon>rosids</taxon>
        <taxon>fabids</taxon>
        <taxon>Malpighiales</taxon>
        <taxon>Passifloraceae</taxon>
        <taxon>Turnera</taxon>
    </lineage>
</organism>
<comment type="caution">
    <text evidence="3">The sequence shown here is derived from an EMBL/GenBank/DDBJ whole genome shotgun (WGS) entry which is preliminary data.</text>
</comment>
<dbReference type="AlphaFoldDB" id="A0A9Q0F8F3"/>
<feature type="compositionally biased region" description="Polar residues" evidence="2">
    <location>
        <begin position="267"/>
        <end position="283"/>
    </location>
</feature>
<evidence type="ECO:0000256" key="1">
    <source>
        <dbReference type="SAM" id="Coils"/>
    </source>
</evidence>
<gene>
    <name evidence="3" type="ORF">Tsubulata_043794</name>
</gene>
<feature type="coiled-coil region" evidence="1">
    <location>
        <begin position="210"/>
        <end position="237"/>
    </location>
</feature>
<feature type="region of interest" description="Disordered" evidence="2">
    <location>
        <begin position="267"/>
        <end position="301"/>
    </location>
</feature>
<dbReference type="Proteomes" id="UP001141552">
    <property type="component" value="Unassembled WGS sequence"/>
</dbReference>
<reference evidence="3" key="2">
    <citation type="journal article" date="2023" name="Plants (Basel)">
        <title>Annotation of the Turnera subulata (Passifloraceae) Draft Genome Reveals the S-Locus Evolved after the Divergence of Turneroideae from Passifloroideae in a Stepwise Manner.</title>
        <authorList>
            <person name="Henning P.M."/>
            <person name="Roalson E.H."/>
            <person name="Mir W."/>
            <person name="McCubbin A.G."/>
            <person name="Shore J.S."/>
        </authorList>
    </citation>
    <scope>NUCLEOTIDE SEQUENCE</scope>
    <source>
        <strain evidence="3">F60SS</strain>
    </source>
</reference>
<feature type="compositionally biased region" description="Basic residues" evidence="2">
    <location>
        <begin position="292"/>
        <end position="301"/>
    </location>
</feature>
<evidence type="ECO:0000256" key="2">
    <source>
        <dbReference type="SAM" id="MobiDB-lite"/>
    </source>
</evidence>
<name>A0A9Q0F8F3_9ROSI</name>
<protein>
    <submittedName>
        <fullName evidence="3">Uncharacterized protein</fullName>
    </submittedName>
</protein>
<evidence type="ECO:0000313" key="3">
    <source>
        <dbReference type="EMBL" id="KAJ4826864.1"/>
    </source>
</evidence>
<proteinExistence type="predicted"/>
<sequence>MSYQAAATKLISFEDQYLCTSSLVLGYGSSIRAFLDAHMLQYDKIFYSVIWKLGHARFTKFFYKRDGTFQVANIFVEHQSFYQQPVHGHSYCKLGSQSFDSFQQSPWLGKVAYKPILHEIPHTHSIIYGVFNQQVTILPNSFTFRLVLHYVELLQHILAQFASSTTLVLSLLRKSSTFTLWPTKSGTRFKVLEDYVKATTESHTQLRKEVGRINQTLKEVQGQLQTLSAETATWEDREQLYRSHPNLNLEDKVLSEEGSNVVNANTAGASRANTSAHNINTRDTSAHESSRRSTRARRPSRILKDYVLGNMTKVAASNGTLVQKGTI</sequence>
<reference evidence="3" key="1">
    <citation type="submission" date="2022-02" db="EMBL/GenBank/DDBJ databases">
        <authorList>
            <person name="Henning P.M."/>
            <person name="McCubbin A.G."/>
            <person name="Shore J.S."/>
        </authorList>
    </citation>
    <scope>NUCLEOTIDE SEQUENCE</scope>
    <source>
        <strain evidence="3">F60SS</strain>
        <tissue evidence="3">Leaves</tissue>
    </source>
</reference>
<keyword evidence="1" id="KW-0175">Coiled coil</keyword>
<keyword evidence="4" id="KW-1185">Reference proteome</keyword>